<sequence>MGFGLAALVVAAPFVALFGFGLLWLHQQGWLLIWAGAAAFATGLVWSALLWLRRRWQVELRDRAEQPVRPADPDWAPLEQAAWAEVARLSEAVEPTLVTDRDRLLQTAEQTLRAVAGHYHPEHDDPVWAFTLPEALLLSERISARLRRLLLDEVPFSHRIRVGQVLRLWGYKPAVTAGLSYGQRAWRAYRLARLANPLHALAAELRGLFMQELSTTARDYLLRRLGRIWVEEVGRAAIELYSGRLQRDAEALAALAEAEGAEREAALPGRPRVLVVGQPQAGKSALINVLLGEQQAGSDALPLTGDRVGYICGLPGGDEVLLIDTPGLGRKWDVDQLIQTADGVDMVLWVSPAHRADRGPDRAALQALRDHFQAHPERRSPPIRLIASHIDRLSPKREWAPPYRWDPPEERPKAQNIAAAREAMARELELAPGQIIPARLDAVAPYNREQVLAELEALLPVMAQGRRVRLERQPASGRVAEVVRQAARGGRRLLSGALWR</sequence>
<evidence type="ECO:0000259" key="2">
    <source>
        <dbReference type="Pfam" id="PF01926"/>
    </source>
</evidence>
<dbReference type="eggNOG" id="COG3596">
    <property type="taxonomic scope" value="Bacteria"/>
</dbReference>
<feature type="transmembrane region" description="Helical" evidence="1">
    <location>
        <begin position="5"/>
        <end position="25"/>
    </location>
</feature>
<keyword evidence="4" id="KW-1185">Reference proteome</keyword>
<keyword evidence="1" id="KW-0812">Transmembrane</keyword>
<dbReference type="AlphaFoldDB" id="Q0A891"/>
<feature type="transmembrane region" description="Helical" evidence="1">
    <location>
        <begin position="31"/>
        <end position="52"/>
    </location>
</feature>
<protein>
    <submittedName>
        <fullName evidence="3">GTP-binding protein, HSR1-related protein</fullName>
    </submittedName>
</protein>
<dbReference type="CDD" id="cd00882">
    <property type="entry name" value="Ras_like_GTPase"/>
    <property type="match status" value="1"/>
</dbReference>
<accession>Q0A891</accession>
<dbReference type="Gene3D" id="3.40.50.300">
    <property type="entry name" value="P-loop containing nucleotide triphosphate hydrolases"/>
    <property type="match status" value="1"/>
</dbReference>
<dbReference type="HOGENOM" id="CLU_028661_0_0_6"/>
<evidence type="ECO:0000313" key="4">
    <source>
        <dbReference type="Proteomes" id="UP000001962"/>
    </source>
</evidence>
<evidence type="ECO:0000313" key="3">
    <source>
        <dbReference type="EMBL" id="ABI56946.1"/>
    </source>
</evidence>
<dbReference type="OrthoDB" id="238366at2"/>
<organism evidence="3 4">
    <name type="scientific">Alkalilimnicola ehrlichii (strain ATCC BAA-1101 / DSM 17681 / MLHE-1)</name>
    <dbReference type="NCBI Taxonomy" id="187272"/>
    <lineage>
        <taxon>Bacteria</taxon>
        <taxon>Pseudomonadati</taxon>
        <taxon>Pseudomonadota</taxon>
        <taxon>Gammaproteobacteria</taxon>
        <taxon>Chromatiales</taxon>
        <taxon>Ectothiorhodospiraceae</taxon>
        <taxon>Alkalilimnicola</taxon>
    </lineage>
</organism>
<dbReference type="SUPFAM" id="SSF52540">
    <property type="entry name" value="P-loop containing nucleoside triphosphate hydrolases"/>
    <property type="match status" value="1"/>
</dbReference>
<proteinExistence type="predicted"/>
<name>Q0A891_ALKEH</name>
<keyword evidence="1" id="KW-1133">Transmembrane helix</keyword>
<feature type="domain" description="G" evidence="2">
    <location>
        <begin position="272"/>
        <end position="355"/>
    </location>
</feature>
<evidence type="ECO:0000256" key="1">
    <source>
        <dbReference type="SAM" id="Phobius"/>
    </source>
</evidence>
<keyword evidence="1" id="KW-0472">Membrane</keyword>
<gene>
    <name evidence="3" type="ordered locus">Mlg_1599</name>
</gene>
<dbReference type="InterPro" id="IPR006073">
    <property type="entry name" value="GTP-bd"/>
</dbReference>
<dbReference type="RefSeq" id="WP_011629340.1">
    <property type="nucleotide sequence ID" value="NC_008340.1"/>
</dbReference>
<dbReference type="InterPro" id="IPR027417">
    <property type="entry name" value="P-loop_NTPase"/>
</dbReference>
<dbReference type="Proteomes" id="UP000001962">
    <property type="component" value="Chromosome"/>
</dbReference>
<dbReference type="EMBL" id="CP000453">
    <property type="protein sequence ID" value="ABI56946.1"/>
    <property type="molecule type" value="Genomic_DNA"/>
</dbReference>
<reference evidence="4" key="1">
    <citation type="submission" date="2006-08" db="EMBL/GenBank/DDBJ databases">
        <title>Complete sequence of Alkalilimnicola ehrilichei MLHE-1.</title>
        <authorList>
            <person name="Copeland A."/>
            <person name="Lucas S."/>
            <person name="Lapidus A."/>
            <person name="Barry K."/>
            <person name="Detter J.C."/>
            <person name="Glavina del Rio T."/>
            <person name="Hammon N."/>
            <person name="Israni S."/>
            <person name="Dalin E."/>
            <person name="Tice H."/>
            <person name="Pitluck S."/>
            <person name="Sims D."/>
            <person name="Brettin T."/>
            <person name="Bruce D."/>
            <person name="Han C."/>
            <person name="Tapia R."/>
            <person name="Gilna P."/>
            <person name="Schmutz J."/>
            <person name="Larimer F."/>
            <person name="Land M."/>
            <person name="Hauser L."/>
            <person name="Kyrpides N."/>
            <person name="Mikhailova N."/>
            <person name="Oremland R.S."/>
            <person name="Hoeft S.E."/>
            <person name="Switzer-Blum J."/>
            <person name="Kulp T."/>
            <person name="King G."/>
            <person name="Tabita R."/>
            <person name="Witte B."/>
            <person name="Santini J.M."/>
            <person name="Basu P."/>
            <person name="Hollibaugh J.T."/>
            <person name="Xie G."/>
            <person name="Stolz J.F."/>
            <person name="Richardson P."/>
        </authorList>
    </citation>
    <scope>NUCLEOTIDE SEQUENCE [LARGE SCALE GENOMIC DNA]</scope>
    <source>
        <strain evidence="4">ATCC BAA-1101 / DSM 17681 / MLHE-1</strain>
    </source>
</reference>
<dbReference type="GO" id="GO:0005525">
    <property type="term" value="F:GTP binding"/>
    <property type="evidence" value="ECO:0007669"/>
    <property type="project" value="InterPro"/>
</dbReference>
<dbReference type="Pfam" id="PF01926">
    <property type="entry name" value="MMR_HSR1"/>
    <property type="match status" value="1"/>
</dbReference>
<dbReference type="KEGG" id="aeh:Mlg_1599"/>